<protein>
    <submittedName>
        <fullName evidence="2">Uncharacterized protein</fullName>
    </submittedName>
</protein>
<dbReference type="EMBL" id="ML993619">
    <property type="protein sequence ID" value="KAF2161380.1"/>
    <property type="molecule type" value="Genomic_DNA"/>
</dbReference>
<evidence type="ECO:0000256" key="1">
    <source>
        <dbReference type="SAM" id="MobiDB-lite"/>
    </source>
</evidence>
<feature type="region of interest" description="Disordered" evidence="1">
    <location>
        <begin position="82"/>
        <end position="104"/>
    </location>
</feature>
<name>A0A6A6C5B2_ZASCE</name>
<dbReference type="Proteomes" id="UP000799537">
    <property type="component" value="Unassembled WGS sequence"/>
</dbReference>
<dbReference type="GeneID" id="54562154"/>
<dbReference type="RefSeq" id="XP_033662269.1">
    <property type="nucleotide sequence ID" value="XM_033808882.1"/>
</dbReference>
<sequence>MRCTIRNLTCNYEGLEAGVTKRESMKRDLSGTRRQLEDALAILDVMRYGTDMVATETLARLRLGMDLGDVLGLHGVGGEWRDEEGEVGEVEGEVEVEGEKTVDG</sequence>
<gene>
    <name evidence="2" type="ORF">M409DRAFT_28114</name>
</gene>
<dbReference type="AlphaFoldDB" id="A0A6A6C5B2"/>
<organism evidence="2 3">
    <name type="scientific">Zasmidium cellare ATCC 36951</name>
    <dbReference type="NCBI Taxonomy" id="1080233"/>
    <lineage>
        <taxon>Eukaryota</taxon>
        <taxon>Fungi</taxon>
        <taxon>Dikarya</taxon>
        <taxon>Ascomycota</taxon>
        <taxon>Pezizomycotina</taxon>
        <taxon>Dothideomycetes</taxon>
        <taxon>Dothideomycetidae</taxon>
        <taxon>Mycosphaerellales</taxon>
        <taxon>Mycosphaerellaceae</taxon>
        <taxon>Zasmidium</taxon>
    </lineage>
</organism>
<feature type="compositionally biased region" description="Acidic residues" evidence="1">
    <location>
        <begin position="82"/>
        <end position="96"/>
    </location>
</feature>
<keyword evidence="3" id="KW-1185">Reference proteome</keyword>
<proteinExistence type="predicted"/>
<accession>A0A6A6C5B2</accession>
<reference evidence="2" key="1">
    <citation type="journal article" date="2020" name="Stud. Mycol.">
        <title>101 Dothideomycetes genomes: a test case for predicting lifestyles and emergence of pathogens.</title>
        <authorList>
            <person name="Haridas S."/>
            <person name="Albert R."/>
            <person name="Binder M."/>
            <person name="Bloem J."/>
            <person name="Labutti K."/>
            <person name="Salamov A."/>
            <person name="Andreopoulos B."/>
            <person name="Baker S."/>
            <person name="Barry K."/>
            <person name="Bills G."/>
            <person name="Bluhm B."/>
            <person name="Cannon C."/>
            <person name="Castanera R."/>
            <person name="Culley D."/>
            <person name="Daum C."/>
            <person name="Ezra D."/>
            <person name="Gonzalez J."/>
            <person name="Henrissat B."/>
            <person name="Kuo A."/>
            <person name="Liang C."/>
            <person name="Lipzen A."/>
            <person name="Lutzoni F."/>
            <person name="Magnuson J."/>
            <person name="Mondo S."/>
            <person name="Nolan M."/>
            <person name="Ohm R."/>
            <person name="Pangilinan J."/>
            <person name="Park H.-J."/>
            <person name="Ramirez L."/>
            <person name="Alfaro M."/>
            <person name="Sun H."/>
            <person name="Tritt A."/>
            <person name="Yoshinaga Y."/>
            <person name="Zwiers L.-H."/>
            <person name="Turgeon B."/>
            <person name="Goodwin S."/>
            <person name="Spatafora J."/>
            <person name="Crous P."/>
            <person name="Grigoriev I."/>
        </authorList>
    </citation>
    <scope>NUCLEOTIDE SEQUENCE</scope>
    <source>
        <strain evidence="2">ATCC 36951</strain>
    </source>
</reference>
<evidence type="ECO:0000313" key="2">
    <source>
        <dbReference type="EMBL" id="KAF2161380.1"/>
    </source>
</evidence>
<evidence type="ECO:0000313" key="3">
    <source>
        <dbReference type="Proteomes" id="UP000799537"/>
    </source>
</evidence>